<dbReference type="EMBL" id="QREI01000009">
    <property type="protein sequence ID" value="REE07948.1"/>
    <property type="molecule type" value="Genomic_DNA"/>
</dbReference>
<dbReference type="OrthoDB" id="1367298at2"/>
<organism evidence="2 3">
    <name type="scientific">Winogradskyella pacifica</name>
    <dbReference type="NCBI Taxonomy" id="664642"/>
    <lineage>
        <taxon>Bacteria</taxon>
        <taxon>Pseudomonadati</taxon>
        <taxon>Bacteroidota</taxon>
        <taxon>Flavobacteriia</taxon>
        <taxon>Flavobacteriales</taxon>
        <taxon>Flavobacteriaceae</taxon>
        <taxon>Winogradskyella</taxon>
    </lineage>
</organism>
<comment type="caution">
    <text evidence="2">The sequence shown here is derived from an EMBL/GenBank/DDBJ whole genome shotgun (WGS) entry which is preliminary data.</text>
</comment>
<dbReference type="AlphaFoldDB" id="A0A3D9LKQ3"/>
<keyword evidence="1" id="KW-0812">Transmembrane</keyword>
<feature type="transmembrane region" description="Helical" evidence="1">
    <location>
        <begin position="31"/>
        <end position="51"/>
    </location>
</feature>
<evidence type="ECO:0000256" key="1">
    <source>
        <dbReference type="SAM" id="Phobius"/>
    </source>
</evidence>
<reference evidence="2 3" key="1">
    <citation type="submission" date="2018-07" db="EMBL/GenBank/DDBJ databases">
        <title>Genomic Encyclopedia of Type Strains, Phase III (KMG-III): the genomes of soil and plant-associated and newly described type strains.</title>
        <authorList>
            <person name="Whitman W."/>
        </authorList>
    </citation>
    <scope>NUCLEOTIDE SEQUENCE [LARGE SCALE GENOMIC DNA]</scope>
    <source>
        <strain evidence="2 3">CECT 7948</strain>
    </source>
</reference>
<keyword evidence="1" id="KW-0472">Membrane</keyword>
<evidence type="ECO:0000313" key="3">
    <source>
        <dbReference type="Proteomes" id="UP000256919"/>
    </source>
</evidence>
<evidence type="ECO:0000313" key="2">
    <source>
        <dbReference type="EMBL" id="REE07948.1"/>
    </source>
</evidence>
<keyword evidence="1" id="KW-1133">Transmembrane helix</keyword>
<accession>A0A3D9LKQ3</accession>
<keyword evidence="3" id="KW-1185">Reference proteome</keyword>
<dbReference type="Proteomes" id="UP000256919">
    <property type="component" value="Unassembled WGS sequence"/>
</dbReference>
<gene>
    <name evidence="2" type="ORF">DFQ09_1097</name>
</gene>
<protein>
    <submittedName>
        <fullName evidence="2">Uncharacterized protein</fullName>
    </submittedName>
</protein>
<proteinExistence type="predicted"/>
<name>A0A3D9LKQ3_9FLAO</name>
<feature type="transmembrane region" description="Helical" evidence="1">
    <location>
        <begin position="5"/>
        <end position="25"/>
    </location>
</feature>
<sequence>MKSSILPYLTITTLLLLAVTIMAGLNFSFHWVFYIALIGQLSLIVMVYKILKDKYSTDKTFDQFYEDHPIDS</sequence>
<dbReference type="RefSeq" id="WP_115812080.1">
    <property type="nucleotide sequence ID" value="NZ_QREI01000009.1"/>
</dbReference>